<evidence type="ECO:0000313" key="3">
    <source>
        <dbReference type="Proteomes" id="UP001432222"/>
    </source>
</evidence>
<dbReference type="EMBL" id="CP108110">
    <property type="protein sequence ID" value="WUQ81519.1"/>
    <property type="molecule type" value="Genomic_DNA"/>
</dbReference>
<name>A0ABZ1TSH6_9ACTN</name>
<keyword evidence="3" id="KW-1185">Reference proteome</keyword>
<evidence type="ECO:0000313" key="2">
    <source>
        <dbReference type="EMBL" id="WUQ81519.1"/>
    </source>
</evidence>
<dbReference type="PRINTS" id="PR00420">
    <property type="entry name" value="RNGMNOXGNASE"/>
</dbReference>
<dbReference type="InterPro" id="IPR036188">
    <property type="entry name" value="FAD/NAD-bd_sf"/>
</dbReference>
<dbReference type="NCBIfam" id="TIGR02032">
    <property type="entry name" value="GG-red-SF"/>
    <property type="match status" value="1"/>
</dbReference>
<sequence length="383" mass="41825">MKIDGDFDVVVVGSGPAGATTARSCAEGGLRTLVVDKKQELGSPIQCSGAVSANALRSAGIALDDEFLSASVHGFSVFDGEGEESLLDLRRASPEPAGYVVDRRRFDRHLMRTAQQAGAEAWLKAEALGHEPQDGGTTLLRIRQFGAVRTVRTRVIVGADGLQSQVGRWAGLTTRIRLPELASCLQYVVDGVETRGLLEIVTGSQWAPGGYAWLFPKANGQAEVGLGVSRTMTDRDARWHLERFLRESFLRARFAGMRILEVQGGGVPLTAPLRRQYDDHIILVGDAARHVNPITGGGIHTALRGGILAGAFLREVLPTGEPPTADLLRGYQERWEGDFGKALRQLYTVRSALNRVPDVDRQDRELHQVFANYFRPGSPYRYI</sequence>
<dbReference type="InterPro" id="IPR050407">
    <property type="entry name" value="Geranylgeranyl_reductase"/>
</dbReference>
<reference evidence="2" key="1">
    <citation type="submission" date="2022-10" db="EMBL/GenBank/DDBJ databases">
        <title>The complete genomes of actinobacterial strains from the NBC collection.</title>
        <authorList>
            <person name="Joergensen T.S."/>
            <person name="Alvarez Arevalo M."/>
            <person name="Sterndorff E.B."/>
            <person name="Faurdal D."/>
            <person name="Vuksanovic O."/>
            <person name="Mourched A.-S."/>
            <person name="Charusanti P."/>
            <person name="Shaw S."/>
            <person name="Blin K."/>
            <person name="Weber T."/>
        </authorList>
    </citation>
    <scope>NUCLEOTIDE SEQUENCE</scope>
    <source>
        <strain evidence="2">NBC_00222</strain>
    </source>
</reference>
<accession>A0ABZ1TSH6</accession>
<gene>
    <name evidence="2" type="ORF">OHA16_00200</name>
</gene>
<protein>
    <submittedName>
        <fullName evidence="2">NAD(P)/FAD-dependent oxidoreductase</fullName>
    </submittedName>
</protein>
<dbReference type="PANTHER" id="PTHR42685">
    <property type="entry name" value="GERANYLGERANYL DIPHOSPHATE REDUCTASE"/>
    <property type="match status" value="1"/>
</dbReference>
<dbReference type="InterPro" id="IPR002938">
    <property type="entry name" value="FAD-bd"/>
</dbReference>
<dbReference type="Proteomes" id="UP001432222">
    <property type="component" value="Chromosome"/>
</dbReference>
<proteinExistence type="predicted"/>
<organism evidence="2 3">
    <name type="scientific">Kitasatospora purpeofusca</name>
    <dbReference type="NCBI Taxonomy" id="67352"/>
    <lineage>
        <taxon>Bacteria</taxon>
        <taxon>Bacillati</taxon>
        <taxon>Actinomycetota</taxon>
        <taxon>Actinomycetes</taxon>
        <taxon>Kitasatosporales</taxon>
        <taxon>Streptomycetaceae</taxon>
        <taxon>Kitasatospora</taxon>
    </lineage>
</organism>
<dbReference type="InterPro" id="IPR011777">
    <property type="entry name" value="Geranylgeranyl_Rdtase_fam"/>
</dbReference>
<feature type="domain" description="FAD-binding" evidence="1">
    <location>
        <begin position="7"/>
        <end position="318"/>
    </location>
</feature>
<dbReference type="Gene3D" id="3.30.9.10">
    <property type="entry name" value="D-Amino Acid Oxidase, subunit A, domain 2"/>
    <property type="match status" value="1"/>
</dbReference>
<dbReference type="RefSeq" id="WP_328952594.1">
    <property type="nucleotide sequence ID" value="NZ_CP108110.1"/>
</dbReference>
<dbReference type="PANTHER" id="PTHR42685:SF18">
    <property type="entry name" value="DIGERANYLGERANYLGLYCEROPHOSPHOLIPID REDUCTASE"/>
    <property type="match status" value="1"/>
</dbReference>
<dbReference type="SUPFAM" id="SSF51905">
    <property type="entry name" value="FAD/NAD(P)-binding domain"/>
    <property type="match status" value="1"/>
</dbReference>
<dbReference type="Gene3D" id="3.50.50.60">
    <property type="entry name" value="FAD/NAD(P)-binding domain"/>
    <property type="match status" value="1"/>
</dbReference>
<dbReference type="Pfam" id="PF01494">
    <property type="entry name" value="FAD_binding_3"/>
    <property type="match status" value="1"/>
</dbReference>
<evidence type="ECO:0000259" key="1">
    <source>
        <dbReference type="Pfam" id="PF01494"/>
    </source>
</evidence>